<comment type="catalytic activity">
    <reaction evidence="1">
        <text>adenosine(2030) in 23S rRNA + S-adenosyl-L-methionine = N(6)-methyladenosine(2030) in 23S rRNA + S-adenosyl-L-homocysteine + H(+)</text>
        <dbReference type="Rhea" id="RHEA:43736"/>
        <dbReference type="Rhea" id="RHEA-COMP:10668"/>
        <dbReference type="Rhea" id="RHEA-COMP:10669"/>
        <dbReference type="ChEBI" id="CHEBI:15378"/>
        <dbReference type="ChEBI" id="CHEBI:57856"/>
        <dbReference type="ChEBI" id="CHEBI:59789"/>
        <dbReference type="ChEBI" id="CHEBI:74411"/>
        <dbReference type="ChEBI" id="CHEBI:74449"/>
        <dbReference type="EC" id="2.1.1.266"/>
    </reaction>
</comment>
<comment type="function">
    <text evidence="1">Specifically methylates the adenine in position 2030 of 23S rRNA.</text>
</comment>
<dbReference type="Gene3D" id="3.40.50.150">
    <property type="entry name" value="Vaccinia Virus protein VP39"/>
    <property type="match status" value="1"/>
</dbReference>
<keyword evidence="1" id="KW-0698">rRNA processing</keyword>
<protein>
    <recommendedName>
        <fullName evidence="1">Ribosomal RNA large subunit methyltransferase J</fullName>
        <ecNumber evidence="1">2.1.1.266</ecNumber>
    </recommendedName>
    <alternativeName>
        <fullName evidence="1">23S rRNA (adenine(2030)-N6)-methyltransferase</fullName>
    </alternativeName>
    <alternativeName>
        <fullName evidence="1">23S rRNA m6A2030 methyltransferase</fullName>
    </alternativeName>
</protein>
<dbReference type="GO" id="GO:0036307">
    <property type="term" value="F:23S rRNA (adenine(2030)-N(6))-methyltransferase activity"/>
    <property type="evidence" value="ECO:0007669"/>
    <property type="project" value="UniProtKB-UniRule"/>
</dbReference>
<dbReference type="HAMAP" id="MF_00934">
    <property type="entry name" value="23SrRNA_methyltr_J"/>
    <property type="match status" value="1"/>
</dbReference>
<comment type="similarity">
    <text evidence="1">Belongs to the RlmJ family.</text>
</comment>
<feature type="binding site" evidence="1">
    <location>
        <begin position="146"/>
        <end position="147"/>
    </location>
    <ligand>
        <name>S-adenosyl-L-methionine</name>
        <dbReference type="ChEBI" id="CHEBI:59789"/>
    </ligand>
</feature>
<name>A0A4U6R937_9GAMM</name>
<dbReference type="PANTHER" id="PTHR37426">
    <property type="entry name" value="RIBOSOMAL RNA LARGE SUBUNIT METHYLTRANSFERASE J"/>
    <property type="match status" value="1"/>
</dbReference>
<dbReference type="EC" id="2.1.1.266" evidence="1"/>
<dbReference type="Proteomes" id="UP000308488">
    <property type="component" value="Unassembled WGS sequence"/>
</dbReference>
<dbReference type="GO" id="GO:0070475">
    <property type="term" value="P:rRNA base methylation"/>
    <property type="evidence" value="ECO:0007669"/>
    <property type="project" value="UniProtKB-UniRule"/>
</dbReference>
<evidence type="ECO:0000313" key="3">
    <source>
        <dbReference type="Proteomes" id="UP000308488"/>
    </source>
</evidence>
<dbReference type="Pfam" id="PF04378">
    <property type="entry name" value="RsmJ"/>
    <property type="match status" value="1"/>
</dbReference>
<gene>
    <name evidence="1" type="primary">rlmJ</name>
    <name evidence="2" type="ORF">FDP08_06760</name>
</gene>
<feature type="binding site" evidence="1">
    <location>
        <position position="42"/>
    </location>
    <ligand>
        <name>S-adenosyl-L-methionine</name>
        <dbReference type="ChEBI" id="CHEBI:59789"/>
    </ligand>
</feature>
<accession>A0A4U6R937</accession>
<comment type="caution">
    <text evidence="2">The sequence shown here is derived from an EMBL/GenBank/DDBJ whole genome shotgun (WGS) entry which is preliminary data.</text>
</comment>
<proteinExistence type="inferred from homology"/>
<feature type="binding site" evidence="1">
    <location>
        <position position="19"/>
    </location>
    <ligand>
        <name>S-adenosyl-L-methionine</name>
        <dbReference type="ChEBI" id="CHEBI:59789"/>
    </ligand>
</feature>
<dbReference type="EMBL" id="SZYH01000001">
    <property type="protein sequence ID" value="TKV69638.1"/>
    <property type="molecule type" value="Genomic_DNA"/>
</dbReference>
<organism evidence="2 3">
    <name type="scientific">Marinobacter panjinensis</name>
    <dbReference type="NCBI Taxonomy" id="2576384"/>
    <lineage>
        <taxon>Bacteria</taxon>
        <taxon>Pseudomonadati</taxon>
        <taxon>Pseudomonadota</taxon>
        <taxon>Gammaproteobacteria</taxon>
        <taxon>Pseudomonadales</taxon>
        <taxon>Marinobacteraceae</taxon>
        <taxon>Marinobacter</taxon>
    </lineage>
</organism>
<comment type="subunit">
    <text evidence="1">Monomer.</text>
</comment>
<evidence type="ECO:0000313" key="2">
    <source>
        <dbReference type="EMBL" id="TKV69638.1"/>
    </source>
</evidence>
<keyword evidence="1 2" id="KW-0489">Methyltransferase</keyword>
<keyword evidence="3" id="KW-1185">Reference proteome</keyword>
<sequence>MLSYLHAFHAGNFADIQKHSALVLALRMMQAKPSAIACFDTHAGSAGYDLAGDRAQKTGEADSGIQKVWRYRQQLQSDDWQALIEELAAGAGPHGEIERYPGSPHWFYRYLRDQDSLTAFELHPAESETLAQWGAGRSGVRICREDGLKGLLRGLPPRQPRLLVLTDPSYEVKSEYEDVAEALTRAWQKCRHGVYLIWYPILAGSPHERLKNAVSGGPVRKVLCSEITLRQSPERGMSGSGMLVINPPWGFDRRLAAMMEAVSASDGLGITSTMDWLVPE</sequence>
<dbReference type="InterPro" id="IPR029063">
    <property type="entry name" value="SAM-dependent_MTases_sf"/>
</dbReference>
<feature type="binding site" evidence="1">
    <location>
        <position position="103"/>
    </location>
    <ligand>
        <name>S-adenosyl-L-methionine</name>
        <dbReference type="ChEBI" id="CHEBI:59789"/>
    </ligand>
</feature>
<reference evidence="2 3" key="1">
    <citation type="submission" date="2019-05" db="EMBL/GenBank/DDBJ databases">
        <title>Marinobacter panjinensis sp. nov., a moderately halophilic bacterium isolated from sea tidal flat environment.</title>
        <authorList>
            <person name="Yang W."/>
            <person name="An M."/>
            <person name="He W."/>
            <person name="Luo X."/>
            <person name="Zhu L."/>
            <person name="Chen G."/>
            <person name="Zhang Y."/>
            <person name="Wang Y."/>
        </authorList>
    </citation>
    <scope>NUCLEOTIDE SEQUENCE [LARGE SCALE GENOMIC DNA]</scope>
    <source>
        <strain evidence="2 3">PJ-16</strain>
    </source>
</reference>
<evidence type="ECO:0000256" key="1">
    <source>
        <dbReference type="HAMAP-Rule" id="MF_00934"/>
    </source>
</evidence>
<dbReference type="RefSeq" id="WP_137437247.1">
    <property type="nucleotide sequence ID" value="NZ_JANRHC010000001.1"/>
</dbReference>
<dbReference type="OrthoDB" id="9791274at2"/>
<dbReference type="GO" id="GO:0003723">
    <property type="term" value="F:RNA binding"/>
    <property type="evidence" value="ECO:0007669"/>
    <property type="project" value="UniProtKB-UniRule"/>
</dbReference>
<keyword evidence="1" id="KW-0694">RNA-binding</keyword>
<dbReference type="AlphaFoldDB" id="A0A4U6R937"/>
<dbReference type="InterPro" id="IPR007473">
    <property type="entry name" value="RlmJ"/>
</dbReference>
<dbReference type="SUPFAM" id="SSF53335">
    <property type="entry name" value="S-adenosyl-L-methionine-dependent methyltransferases"/>
    <property type="match status" value="1"/>
</dbReference>
<feature type="binding site" evidence="1">
    <location>
        <position position="167"/>
    </location>
    <ligand>
        <name>S-adenosyl-L-methionine</name>
        <dbReference type="ChEBI" id="CHEBI:59789"/>
    </ligand>
</feature>
<dbReference type="GO" id="GO:0005829">
    <property type="term" value="C:cytosol"/>
    <property type="evidence" value="ECO:0007669"/>
    <property type="project" value="TreeGrafter"/>
</dbReference>
<keyword evidence="1" id="KW-0949">S-adenosyl-L-methionine</keyword>
<keyword evidence="1 2" id="KW-0808">Transferase</keyword>
<dbReference type="PANTHER" id="PTHR37426:SF1">
    <property type="entry name" value="RIBOSOMAL RNA LARGE SUBUNIT METHYLTRANSFERASE J"/>
    <property type="match status" value="1"/>
</dbReference>
<feature type="binding site" evidence="1">
    <location>
        <position position="121"/>
    </location>
    <ligand>
        <name>S-adenosyl-L-methionine</name>
        <dbReference type="ChEBI" id="CHEBI:59789"/>
    </ligand>
</feature>
<feature type="site" description="Interaction with substrate rRNA" evidence="1">
    <location>
        <position position="4"/>
    </location>
</feature>
<feature type="active site" description="Proton acceptor" evidence="1">
    <location>
        <position position="167"/>
    </location>
</feature>